<reference evidence="2" key="1">
    <citation type="submission" date="2022-11" db="UniProtKB">
        <authorList>
            <consortium name="WormBaseParasite"/>
        </authorList>
    </citation>
    <scope>IDENTIFICATION</scope>
</reference>
<evidence type="ECO:0000313" key="2">
    <source>
        <dbReference type="WBParaSite" id="JU765_v2.g11687.t1"/>
    </source>
</evidence>
<dbReference type="WBParaSite" id="JU765_v2.g11687.t1">
    <property type="protein sequence ID" value="JU765_v2.g11687.t1"/>
    <property type="gene ID" value="JU765_v2.g11687"/>
</dbReference>
<protein>
    <submittedName>
        <fullName evidence="2">ShKT domain-containing protein</fullName>
    </submittedName>
</protein>
<accession>A0AC34Q033</accession>
<proteinExistence type="predicted"/>
<evidence type="ECO:0000313" key="1">
    <source>
        <dbReference type="Proteomes" id="UP000887576"/>
    </source>
</evidence>
<sequence>MTDQCAATCNRCTSAVTTAAPCVGVASNCAANANLCSNTIYYSLMTQQCAMTCGRCSSLVTTKAPCVDKINPTTGVSDCPGAVQYCNNSLYYFLMIQQCPKKKTPADHGKVKYKHETVVLEHGNSSRLKKDSGRPWQSEI</sequence>
<name>A0AC34Q033_9BILA</name>
<organism evidence="1 2">
    <name type="scientific">Panagrolaimus sp. JU765</name>
    <dbReference type="NCBI Taxonomy" id="591449"/>
    <lineage>
        <taxon>Eukaryota</taxon>
        <taxon>Metazoa</taxon>
        <taxon>Ecdysozoa</taxon>
        <taxon>Nematoda</taxon>
        <taxon>Chromadorea</taxon>
        <taxon>Rhabditida</taxon>
        <taxon>Tylenchina</taxon>
        <taxon>Panagrolaimomorpha</taxon>
        <taxon>Panagrolaimoidea</taxon>
        <taxon>Panagrolaimidae</taxon>
        <taxon>Panagrolaimus</taxon>
    </lineage>
</organism>
<dbReference type="Proteomes" id="UP000887576">
    <property type="component" value="Unplaced"/>
</dbReference>